<protein>
    <submittedName>
        <fullName evidence="1">5712_t:CDS:1</fullName>
    </submittedName>
</protein>
<organism evidence="1 2">
    <name type="scientific">Funneliformis geosporum</name>
    <dbReference type="NCBI Taxonomy" id="1117311"/>
    <lineage>
        <taxon>Eukaryota</taxon>
        <taxon>Fungi</taxon>
        <taxon>Fungi incertae sedis</taxon>
        <taxon>Mucoromycota</taxon>
        <taxon>Glomeromycotina</taxon>
        <taxon>Glomeromycetes</taxon>
        <taxon>Glomerales</taxon>
        <taxon>Glomeraceae</taxon>
        <taxon>Funneliformis</taxon>
    </lineage>
</organism>
<dbReference type="SUPFAM" id="SSF81901">
    <property type="entry name" value="HCP-like"/>
    <property type="match status" value="1"/>
</dbReference>
<comment type="caution">
    <text evidence="1">The sequence shown here is derived from an EMBL/GenBank/DDBJ whole genome shotgun (WGS) entry which is preliminary data.</text>
</comment>
<accession>A0A9W4SHI2</accession>
<dbReference type="EMBL" id="CAMKVN010000374">
    <property type="protein sequence ID" value="CAI2167257.1"/>
    <property type="molecule type" value="Genomic_DNA"/>
</dbReference>
<dbReference type="AlphaFoldDB" id="A0A9W4SHI2"/>
<gene>
    <name evidence="1" type="ORF">FWILDA_LOCUS2983</name>
</gene>
<dbReference type="PANTHER" id="PTHR43628:SF1">
    <property type="entry name" value="CHITIN SYNTHASE REGULATORY FACTOR 2-RELATED"/>
    <property type="match status" value="1"/>
</dbReference>
<dbReference type="PANTHER" id="PTHR43628">
    <property type="entry name" value="ACTIVATOR OF C KINASE PROTEIN 1-RELATED"/>
    <property type="match status" value="1"/>
</dbReference>
<evidence type="ECO:0000313" key="1">
    <source>
        <dbReference type="EMBL" id="CAI2167257.1"/>
    </source>
</evidence>
<dbReference type="Proteomes" id="UP001153678">
    <property type="component" value="Unassembled WGS sequence"/>
</dbReference>
<dbReference type="InterPro" id="IPR052945">
    <property type="entry name" value="Mitotic_Regulator"/>
</dbReference>
<proteinExistence type="predicted"/>
<dbReference type="OrthoDB" id="2427446at2759"/>
<keyword evidence="2" id="KW-1185">Reference proteome</keyword>
<evidence type="ECO:0000313" key="2">
    <source>
        <dbReference type="Proteomes" id="UP001153678"/>
    </source>
</evidence>
<dbReference type="InterPro" id="IPR011990">
    <property type="entry name" value="TPR-like_helical_dom_sf"/>
</dbReference>
<dbReference type="InterPro" id="IPR006597">
    <property type="entry name" value="Sel1-like"/>
</dbReference>
<dbReference type="Gene3D" id="1.25.40.10">
    <property type="entry name" value="Tetratricopeptide repeat domain"/>
    <property type="match status" value="1"/>
</dbReference>
<reference evidence="1" key="1">
    <citation type="submission" date="2022-08" db="EMBL/GenBank/DDBJ databases">
        <authorList>
            <person name="Kallberg Y."/>
            <person name="Tangrot J."/>
            <person name="Rosling A."/>
        </authorList>
    </citation>
    <scope>NUCLEOTIDE SEQUENCE</scope>
    <source>
        <strain evidence="1">Wild A</strain>
    </source>
</reference>
<dbReference type="Pfam" id="PF08238">
    <property type="entry name" value="Sel1"/>
    <property type="match status" value="4"/>
</dbReference>
<sequence>MSKTETKNSYADFDWLERAISEDYIKYYDFGEFTNLEEISSGSYVNVSCAKWKGSETIMALKHSFNLTIKEIVNEDCNLETIYNEYSLQHVLIQAEKLFMEIYDMDDSIDILVCKLIRLIIKTHDEGNNCNETEHLINHCIFLSNRTSNEIFEWLKEHQLNSKYQFFLGFLYFNLEKNDNEAFKLFLSSSESNYPIAQVYVASCYKAGFGTEINYNLAFKWMQKAVENKSIYGQINLSNYYENSIGTNENLDKAFNLYNEAANNGNLCGLFNMGRCYELGIFMKKNL</sequence>
<dbReference type="SMART" id="SM00671">
    <property type="entry name" value="SEL1"/>
    <property type="match status" value="3"/>
</dbReference>
<name>A0A9W4SHI2_9GLOM</name>